<dbReference type="InterPro" id="IPR036728">
    <property type="entry name" value="PBP_GOBP_sf"/>
</dbReference>
<dbReference type="Gene3D" id="1.10.238.20">
    <property type="entry name" value="Pheromone/general odorant binding protein domain"/>
    <property type="match status" value="1"/>
</dbReference>
<evidence type="ECO:0000313" key="2">
    <source>
        <dbReference type="EnsemblMetazoa" id="XP_028138578.2"/>
    </source>
</evidence>
<sequence length="130" mass="14377">MKVLVVILVIISVSAAKKITLDDLSEAFISCGATYGGPNDIRKLVVAPNPDIKTLAPQTLCINIKLKVTNENCDIDKTVLREIVMLLTGNKTTADKVDKRCTKRIESDTPEIASFNFWRCGRLIIDNENN</sequence>
<accession>A0ABM5IQ37</accession>
<reference evidence="2" key="1">
    <citation type="submission" date="2025-05" db="UniProtKB">
        <authorList>
            <consortium name="EnsemblMetazoa"/>
        </authorList>
    </citation>
    <scope>IDENTIFICATION</scope>
</reference>
<dbReference type="SUPFAM" id="SSF47565">
    <property type="entry name" value="Insect pheromone/odorant-binding proteins"/>
    <property type="match status" value="1"/>
</dbReference>
<proteinExistence type="predicted"/>
<dbReference type="EnsemblMetazoa" id="XM_028282777.2">
    <property type="protein sequence ID" value="XP_028138578.2"/>
    <property type="gene ID" value="LOC114332970"/>
</dbReference>
<dbReference type="Proteomes" id="UP001652700">
    <property type="component" value="Unplaced"/>
</dbReference>
<feature type="chain" id="PRO_5045389632" evidence="1">
    <location>
        <begin position="17"/>
        <end position="130"/>
    </location>
</feature>
<keyword evidence="3" id="KW-1185">Reference proteome</keyword>
<name>A0ABM5IQ37_DIAVI</name>
<dbReference type="RefSeq" id="XP_028138578.2">
    <property type="nucleotide sequence ID" value="XM_028282777.2"/>
</dbReference>
<evidence type="ECO:0000256" key="1">
    <source>
        <dbReference type="SAM" id="SignalP"/>
    </source>
</evidence>
<protein>
    <submittedName>
        <fullName evidence="2">Uncharacterized protein</fullName>
    </submittedName>
</protein>
<organism evidence="2 3">
    <name type="scientific">Diabrotica virgifera virgifera</name>
    <name type="common">western corn rootworm</name>
    <dbReference type="NCBI Taxonomy" id="50390"/>
    <lineage>
        <taxon>Eukaryota</taxon>
        <taxon>Metazoa</taxon>
        <taxon>Ecdysozoa</taxon>
        <taxon>Arthropoda</taxon>
        <taxon>Hexapoda</taxon>
        <taxon>Insecta</taxon>
        <taxon>Pterygota</taxon>
        <taxon>Neoptera</taxon>
        <taxon>Endopterygota</taxon>
        <taxon>Coleoptera</taxon>
        <taxon>Polyphaga</taxon>
        <taxon>Cucujiformia</taxon>
        <taxon>Chrysomeloidea</taxon>
        <taxon>Chrysomelidae</taxon>
        <taxon>Galerucinae</taxon>
        <taxon>Diabroticina</taxon>
        <taxon>Diabroticites</taxon>
        <taxon>Diabrotica</taxon>
    </lineage>
</organism>
<dbReference type="GeneID" id="114332970"/>
<evidence type="ECO:0000313" key="3">
    <source>
        <dbReference type="Proteomes" id="UP001652700"/>
    </source>
</evidence>
<keyword evidence="1" id="KW-0732">Signal</keyword>
<feature type="signal peptide" evidence="1">
    <location>
        <begin position="1"/>
        <end position="16"/>
    </location>
</feature>